<gene>
    <name evidence="2" type="ORF">GCM10022416_34670</name>
</gene>
<proteinExistence type="predicted"/>
<reference evidence="3" key="1">
    <citation type="journal article" date="2019" name="Int. J. Syst. Evol. Microbiol.">
        <title>The Global Catalogue of Microorganisms (GCM) 10K type strain sequencing project: providing services to taxonomists for standard genome sequencing and annotation.</title>
        <authorList>
            <consortium name="The Broad Institute Genomics Platform"/>
            <consortium name="The Broad Institute Genome Sequencing Center for Infectious Disease"/>
            <person name="Wu L."/>
            <person name="Ma J."/>
        </authorList>
    </citation>
    <scope>NUCLEOTIDE SEQUENCE [LARGE SCALE GENOMIC DNA]</scope>
    <source>
        <strain evidence="3">JCM 17316</strain>
    </source>
</reference>
<sequence>MRGRARTAPEPASDGRAEDAAEHDAAHRVRWRGAAGRLILVHCHVGRVHVARVHVARVHVARVHVPAAGPGRAGARAVVAAGRALGAADGPPRRRGGRAKSEAKRS</sequence>
<feature type="region of interest" description="Disordered" evidence="1">
    <location>
        <begin position="1"/>
        <end position="26"/>
    </location>
</feature>
<evidence type="ECO:0000313" key="2">
    <source>
        <dbReference type="EMBL" id="GAA4144209.1"/>
    </source>
</evidence>
<dbReference type="Proteomes" id="UP001500266">
    <property type="component" value="Unassembled WGS sequence"/>
</dbReference>
<keyword evidence="3" id="KW-1185">Reference proteome</keyword>
<accession>A0ABP7Z2J6</accession>
<feature type="compositionally biased region" description="Basic and acidic residues" evidence="1">
    <location>
        <begin position="13"/>
        <end position="26"/>
    </location>
</feature>
<protein>
    <submittedName>
        <fullName evidence="2">Uncharacterized protein</fullName>
    </submittedName>
</protein>
<organism evidence="2 3">
    <name type="scientific">Actinomadura keratinilytica</name>
    <dbReference type="NCBI Taxonomy" id="547461"/>
    <lineage>
        <taxon>Bacteria</taxon>
        <taxon>Bacillati</taxon>
        <taxon>Actinomycetota</taxon>
        <taxon>Actinomycetes</taxon>
        <taxon>Streptosporangiales</taxon>
        <taxon>Thermomonosporaceae</taxon>
        <taxon>Actinomadura</taxon>
    </lineage>
</organism>
<dbReference type="EMBL" id="BAABDO010000050">
    <property type="protein sequence ID" value="GAA4144209.1"/>
    <property type="molecule type" value="Genomic_DNA"/>
</dbReference>
<evidence type="ECO:0000256" key="1">
    <source>
        <dbReference type="SAM" id="MobiDB-lite"/>
    </source>
</evidence>
<feature type="region of interest" description="Disordered" evidence="1">
    <location>
        <begin position="84"/>
        <end position="106"/>
    </location>
</feature>
<name>A0ABP7Z2J6_9ACTN</name>
<evidence type="ECO:0000313" key="3">
    <source>
        <dbReference type="Proteomes" id="UP001500266"/>
    </source>
</evidence>
<comment type="caution">
    <text evidence="2">The sequence shown here is derived from an EMBL/GenBank/DDBJ whole genome shotgun (WGS) entry which is preliminary data.</text>
</comment>